<organism evidence="3 4">
    <name type="scientific">Cyphomyrmex costatus</name>
    <dbReference type="NCBI Taxonomy" id="456900"/>
    <lineage>
        <taxon>Eukaryota</taxon>
        <taxon>Metazoa</taxon>
        <taxon>Ecdysozoa</taxon>
        <taxon>Arthropoda</taxon>
        <taxon>Hexapoda</taxon>
        <taxon>Insecta</taxon>
        <taxon>Pterygota</taxon>
        <taxon>Neoptera</taxon>
        <taxon>Endopterygota</taxon>
        <taxon>Hymenoptera</taxon>
        <taxon>Apocrita</taxon>
        <taxon>Aculeata</taxon>
        <taxon>Formicoidea</taxon>
        <taxon>Formicidae</taxon>
        <taxon>Myrmicinae</taxon>
        <taxon>Cyphomyrmex</taxon>
    </lineage>
</organism>
<dbReference type="GO" id="GO:0003676">
    <property type="term" value="F:nucleic acid binding"/>
    <property type="evidence" value="ECO:0007669"/>
    <property type="project" value="InterPro"/>
</dbReference>
<sequence>MDRRSSTARPAVRGCWNCGSDGHRYSACPRPRKGAEFCFGCGRAGVTLRTCPRCRVDWEDLGPYHPGNGHFGRRAT</sequence>
<proteinExistence type="predicted"/>
<dbReference type="SUPFAM" id="SSF57756">
    <property type="entry name" value="Retrovirus zinc finger-like domains"/>
    <property type="match status" value="1"/>
</dbReference>
<protein>
    <submittedName>
        <fullName evidence="3">Gag polyprotein</fullName>
    </submittedName>
</protein>
<dbReference type="GO" id="GO:0008270">
    <property type="term" value="F:zinc ion binding"/>
    <property type="evidence" value="ECO:0007669"/>
    <property type="project" value="UniProtKB-KW"/>
</dbReference>
<dbReference type="EMBL" id="KQ977884">
    <property type="protein sequence ID" value="KYM99015.1"/>
    <property type="molecule type" value="Genomic_DNA"/>
</dbReference>
<gene>
    <name evidence="3" type="ORF">ALC62_10256</name>
</gene>
<dbReference type="InterPro" id="IPR001878">
    <property type="entry name" value="Znf_CCHC"/>
</dbReference>
<keyword evidence="1" id="KW-0863">Zinc-finger</keyword>
<name>A0A151IEC2_9HYME</name>
<evidence type="ECO:0000313" key="4">
    <source>
        <dbReference type="Proteomes" id="UP000078542"/>
    </source>
</evidence>
<dbReference type="PROSITE" id="PS50158">
    <property type="entry name" value="ZF_CCHC"/>
    <property type="match status" value="1"/>
</dbReference>
<evidence type="ECO:0000313" key="3">
    <source>
        <dbReference type="EMBL" id="KYM99015.1"/>
    </source>
</evidence>
<dbReference type="InterPro" id="IPR036875">
    <property type="entry name" value="Znf_CCHC_sf"/>
</dbReference>
<feature type="domain" description="CCHC-type" evidence="2">
    <location>
        <begin position="15"/>
        <end position="30"/>
    </location>
</feature>
<keyword evidence="1" id="KW-0862">Zinc</keyword>
<evidence type="ECO:0000256" key="1">
    <source>
        <dbReference type="PROSITE-ProRule" id="PRU00047"/>
    </source>
</evidence>
<evidence type="ECO:0000259" key="2">
    <source>
        <dbReference type="PROSITE" id="PS50158"/>
    </source>
</evidence>
<reference evidence="3 4" key="1">
    <citation type="submission" date="2016-03" db="EMBL/GenBank/DDBJ databases">
        <title>Cyphomyrmex costatus WGS genome.</title>
        <authorList>
            <person name="Nygaard S."/>
            <person name="Hu H."/>
            <person name="Boomsma J."/>
            <person name="Zhang G."/>
        </authorList>
    </citation>
    <scope>NUCLEOTIDE SEQUENCE [LARGE SCALE GENOMIC DNA]</scope>
    <source>
        <strain evidence="3">MS0001</strain>
        <tissue evidence="3">Whole body</tissue>
    </source>
</reference>
<keyword evidence="4" id="KW-1185">Reference proteome</keyword>
<dbReference type="AlphaFoldDB" id="A0A151IEC2"/>
<keyword evidence="1" id="KW-0479">Metal-binding</keyword>
<dbReference type="Gene3D" id="4.10.60.10">
    <property type="entry name" value="Zinc finger, CCHC-type"/>
    <property type="match status" value="1"/>
</dbReference>
<dbReference type="Proteomes" id="UP000078542">
    <property type="component" value="Unassembled WGS sequence"/>
</dbReference>
<accession>A0A151IEC2</accession>